<dbReference type="Pfam" id="PF00106">
    <property type="entry name" value="adh_short"/>
    <property type="match status" value="1"/>
</dbReference>
<keyword evidence="2" id="KW-0812">Transmembrane</keyword>
<dbReference type="Proteomes" id="UP000789390">
    <property type="component" value="Unassembled WGS sequence"/>
</dbReference>
<reference evidence="3" key="1">
    <citation type="submission" date="2021-11" db="EMBL/GenBank/DDBJ databases">
        <authorList>
            <person name="Schell T."/>
        </authorList>
    </citation>
    <scope>NUCLEOTIDE SEQUENCE</scope>
    <source>
        <strain evidence="3">M5</strain>
    </source>
</reference>
<gene>
    <name evidence="3" type="ORF">DGAL_LOCUS17378</name>
</gene>
<dbReference type="EMBL" id="CAKKLH010000340">
    <property type="protein sequence ID" value="CAH0113482.1"/>
    <property type="molecule type" value="Genomic_DNA"/>
</dbReference>
<dbReference type="Gene3D" id="3.40.50.720">
    <property type="entry name" value="NAD(P)-binding Rossmann-like Domain"/>
    <property type="match status" value="1"/>
</dbReference>
<dbReference type="OrthoDB" id="191139at2759"/>
<sequence length="343" mass="38781">MYDSSKLRVIMESIRSFLFNLFIMAKVIYLGVKQFFQEACRTVNPINDPLNRQGEYAIITGGNRGIGFYTLLGLQASGMKVIAGCRDGRSKQQLFEKLEEAGIPADSVEWINLDLSSLNSVKIFAKVVIDRNIRISLLINNAAIMFTTYGLSKDGFEQQFAVNYLGHFLLTHLLLPQLVEGGKHNRYASRIVNVSSDSSFLGYLNLDDLHAKSFYNKFVAYAQSKLAQVLFNEMLHTHLTQNDHPIKCYAIHPGVVRSNWYNTTWYLKISVRITGFCNIKSETLAAQRVLYTSFSPVLENSSGCYLSDCKITTPASKLLCPTLRLKLWDVTLKILDIEQFGKL</sequence>
<feature type="transmembrane region" description="Helical" evidence="2">
    <location>
        <begin position="12"/>
        <end position="32"/>
    </location>
</feature>
<accession>A0A8J2S6D7</accession>
<evidence type="ECO:0008006" key="5">
    <source>
        <dbReference type="Google" id="ProtNLM"/>
    </source>
</evidence>
<dbReference type="InterPro" id="IPR002347">
    <property type="entry name" value="SDR_fam"/>
</dbReference>
<evidence type="ECO:0000256" key="1">
    <source>
        <dbReference type="ARBA" id="ARBA00023002"/>
    </source>
</evidence>
<dbReference type="AlphaFoldDB" id="A0A8J2S6D7"/>
<dbReference type="GO" id="GO:0016491">
    <property type="term" value="F:oxidoreductase activity"/>
    <property type="evidence" value="ECO:0007669"/>
    <property type="project" value="UniProtKB-KW"/>
</dbReference>
<dbReference type="SUPFAM" id="SSF51735">
    <property type="entry name" value="NAD(P)-binding Rossmann-fold domains"/>
    <property type="match status" value="1"/>
</dbReference>
<comment type="caution">
    <text evidence="3">The sequence shown here is derived from an EMBL/GenBank/DDBJ whole genome shotgun (WGS) entry which is preliminary data.</text>
</comment>
<dbReference type="PRINTS" id="PR00081">
    <property type="entry name" value="GDHRDH"/>
</dbReference>
<keyword evidence="2" id="KW-1133">Transmembrane helix</keyword>
<organism evidence="3 4">
    <name type="scientific">Daphnia galeata</name>
    <dbReference type="NCBI Taxonomy" id="27404"/>
    <lineage>
        <taxon>Eukaryota</taxon>
        <taxon>Metazoa</taxon>
        <taxon>Ecdysozoa</taxon>
        <taxon>Arthropoda</taxon>
        <taxon>Crustacea</taxon>
        <taxon>Branchiopoda</taxon>
        <taxon>Diplostraca</taxon>
        <taxon>Cladocera</taxon>
        <taxon>Anomopoda</taxon>
        <taxon>Daphniidae</taxon>
        <taxon>Daphnia</taxon>
    </lineage>
</organism>
<evidence type="ECO:0000313" key="3">
    <source>
        <dbReference type="EMBL" id="CAH0113482.1"/>
    </source>
</evidence>
<keyword evidence="1" id="KW-0560">Oxidoreductase</keyword>
<keyword evidence="4" id="KW-1185">Reference proteome</keyword>
<proteinExistence type="predicted"/>
<evidence type="ECO:0000313" key="4">
    <source>
        <dbReference type="Proteomes" id="UP000789390"/>
    </source>
</evidence>
<protein>
    <recommendedName>
        <fullName evidence="5">Dehydrogenase/reductase SDR family member on chromosome X</fullName>
    </recommendedName>
</protein>
<dbReference type="PANTHER" id="PTHR43157">
    <property type="entry name" value="PHOSPHATIDYLINOSITOL-GLYCAN BIOSYNTHESIS CLASS F PROTEIN-RELATED"/>
    <property type="match status" value="1"/>
</dbReference>
<keyword evidence="2" id="KW-0472">Membrane</keyword>
<dbReference type="PANTHER" id="PTHR43157:SF31">
    <property type="entry name" value="PHOSPHATIDYLINOSITOL-GLYCAN BIOSYNTHESIS CLASS F PROTEIN"/>
    <property type="match status" value="1"/>
</dbReference>
<dbReference type="InterPro" id="IPR036291">
    <property type="entry name" value="NAD(P)-bd_dom_sf"/>
</dbReference>
<name>A0A8J2S6D7_9CRUS</name>
<evidence type="ECO:0000256" key="2">
    <source>
        <dbReference type="SAM" id="Phobius"/>
    </source>
</evidence>